<protein>
    <submittedName>
        <fullName evidence="1">Allose kinase</fullName>
        <ecNumber evidence="1">2.7.1.55</ecNumber>
    </submittedName>
</protein>
<comment type="caution">
    <text evidence="1">The sequence shown here is derived from an EMBL/GenBank/DDBJ whole genome shotgun (WGS) entry which is preliminary data.</text>
</comment>
<name>A0A5C8D6Z1_9SPIR</name>
<dbReference type="PANTHER" id="PTHR18964:SF110">
    <property type="entry name" value="TRANSCRIPTIONAL REGULATOR, XYLR-RELATED"/>
    <property type="match status" value="1"/>
</dbReference>
<dbReference type="Proteomes" id="UP000324638">
    <property type="component" value="Unassembled WGS sequence"/>
</dbReference>
<dbReference type="AlphaFoldDB" id="A0A5C8D6Z1"/>
<dbReference type="CDD" id="cd24070">
    <property type="entry name" value="ASKHA_NBD_ROK_AlsK"/>
    <property type="match status" value="1"/>
</dbReference>
<reference evidence="1 2" key="1">
    <citation type="journal article" date="1992" name="Lakartidningen">
        <title>[Penicillin V and not amoxicillin is the first choice preparation in acute otitis].</title>
        <authorList>
            <person name="Kamme C."/>
            <person name="Lundgren K."/>
            <person name="Prellner K."/>
        </authorList>
    </citation>
    <scope>NUCLEOTIDE SEQUENCE [LARGE SCALE GENOMIC DNA]</scope>
    <source>
        <strain evidence="1 2">513A</strain>
    </source>
</reference>
<dbReference type="Pfam" id="PF00480">
    <property type="entry name" value="ROK"/>
    <property type="match status" value="1"/>
</dbReference>
<dbReference type="SUPFAM" id="SSF53067">
    <property type="entry name" value="Actin-like ATPase domain"/>
    <property type="match status" value="1"/>
</dbReference>
<proteinExistence type="predicted"/>
<dbReference type="RefSeq" id="WP_147739228.1">
    <property type="nucleotide sequence ID" value="NZ_SAXU01000001.1"/>
</dbReference>
<dbReference type="Gene3D" id="3.30.420.40">
    <property type="match status" value="2"/>
</dbReference>
<evidence type="ECO:0000313" key="1">
    <source>
        <dbReference type="EMBL" id="TXJ21237.1"/>
    </source>
</evidence>
<keyword evidence="1" id="KW-0808">Transferase</keyword>
<accession>A0A5C8D6Z1</accession>
<evidence type="ECO:0000313" key="2">
    <source>
        <dbReference type="Proteomes" id="UP000324638"/>
    </source>
</evidence>
<dbReference type="NCBIfam" id="NF007251">
    <property type="entry name" value="PRK09698.1"/>
    <property type="match status" value="1"/>
</dbReference>
<keyword evidence="1" id="KW-0418">Kinase</keyword>
<dbReference type="InterPro" id="IPR000600">
    <property type="entry name" value="ROK"/>
</dbReference>
<dbReference type="EMBL" id="SAXU01000001">
    <property type="protein sequence ID" value="TXJ21237.1"/>
    <property type="molecule type" value="Genomic_DNA"/>
</dbReference>
<dbReference type="PANTHER" id="PTHR18964">
    <property type="entry name" value="ROK (REPRESSOR, ORF, KINASE) FAMILY"/>
    <property type="match status" value="1"/>
</dbReference>
<sequence>MYILGIDIGGTFTRTGFIDSNYNVYNFRKIETKEVISDNYGIDKFLNMIDVVIKESQLFDKSFESLKAISIGVPATINKEKNKIISATYLHSLENVDLVEVIKSKFGNIEVFLEKDVNFLLYKDMYDMQLYNYPIVCGVYFGTGIGNSIYINNEFISGKHGTAGELGHIPVYGNDRVCGCGNIGCIESKASGKALQYINDEKYKNNDISEIFKHYNEDKELKDFIDVLSMAVATEVNILDPDIFIFGGGLQDMNNFPRKELEENIYKHSRKPYPGKDITILYTGNTQNSGVIGGGIYAFDKLKNNKIANNKLK</sequence>
<dbReference type="InterPro" id="IPR043129">
    <property type="entry name" value="ATPase_NBD"/>
</dbReference>
<gene>
    <name evidence="1" type="ORF">EPJ79_08950</name>
</gene>
<dbReference type="EC" id="2.7.1.55" evidence="1"/>
<organism evidence="1 2">
    <name type="scientific">Brachyspira aalborgi</name>
    <dbReference type="NCBI Taxonomy" id="29522"/>
    <lineage>
        <taxon>Bacteria</taxon>
        <taxon>Pseudomonadati</taxon>
        <taxon>Spirochaetota</taxon>
        <taxon>Spirochaetia</taxon>
        <taxon>Brachyspirales</taxon>
        <taxon>Brachyspiraceae</taxon>
        <taxon>Brachyspira</taxon>
    </lineage>
</organism>
<dbReference type="GO" id="GO:0008787">
    <property type="term" value="F:D-allose kinase activity"/>
    <property type="evidence" value="ECO:0007669"/>
    <property type="project" value="UniProtKB-EC"/>
</dbReference>